<reference evidence="2" key="2">
    <citation type="submission" date="2014-10" db="EMBL/GenBank/DDBJ databases">
        <authorList>
            <person name="Urmite Genomes"/>
        </authorList>
    </citation>
    <scope>NUCLEOTIDE SEQUENCE</scope>
    <source>
        <strain evidence="2">P558</strain>
    </source>
</reference>
<keyword evidence="3" id="KW-1185">Reference proteome</keyword>
<protein>
    <submittedName>
        <fullName evidence="1">Uncharacterized protein</fullName>
    </submittedName>
</protein>
<accession>A0A9W4LB04</accession>
<organism evidence="1 4">
    <name type="scientific">Peribacillus simplex</name>
    <dbReference type="NCBI Taxonomy" id="1478"/>
    <lineage>
        <taxon>Bacteria</taxon>
        <taxon>Bacillati</taxon>
        <taxon>Bacillota</taxon>
        <taxon>Bacilli</taxon>
        <taxon>Bacillales</taxon>
        <taxon>Bacillaceae</taxon>
        <taxon>Peribacillus</taxon>
    </lineage>
</organism>
<dbReference type="RefSeq" id="WP_153246122.1">
    <property type="nucleotide sequence ID" value="NZ_CABIYS010000005.1"/>
</dbReference>
<evidence type="ECO:0000313" key="3">
    <source>
        <dbReference type="Proteomes" id="UP000182110"/>
    </source>
</evidence>
<comment type="caution">
    <text evidence="1">The sequence shown here is derived from an EMBL/GenBank/DDBJ whole genome shotgun (WGS) entry which is preliminary data.</text>
</comment>
<reference evidence="1" key="3">
    <citation type="submission" date="2021-11" db="EMBL/GenBank/DDBJ databases">
        <authorList>
            <person name="Bulgarelli D."/>
        </authorList>
    </citation>
    <scope>NUCLEOTIDE SEQUENCE</scope>
    <source>
        <strain evidence="1">Bi133</strain>
    </source>
</reference>
<gene>
    <name evidence="2" type="ORF">BN1180_03352</name>
    <name evidence="1" type="ORF">SRABI133_05029</name>
</gene>
<evidence type="ECO:0000313" key="2">
    <source>
        <dbReference type="EMBL" id="CEG33180.1"/>
    </source>
</evidence>
<reference evidence="2 3" key="1">
    <citation type="journal article" date="2014" name="Genome Announc.">
        <title>Genome Sequence of Bacillus simplex Strain P558, Isolated from a Human Fecal Sample.</title>
        <authorList>
            <person name="Croce O."/>
            <person name="Hugon P."/>
            <person name="Lagier J.C."/>
            <person name="Bibi F."/>
            <person name="Robert C."/>
            <person name="Azhar E.I."/>
            <person name="Raoult D."/>
            <person name="Fournier P.E."/>
        </authorList>
    </citation>
    <scope>NUCLEOTIDE SEQUENCE [LARGE SCALE GENOMIC DNA]</scope>
    <source>
        <strain evidence="2 3">P558</strain>
    </source>
</reference>
<dbReference type="EMBL" id="CAKKMG010000148">
    <property type="protein sequence ID" value="CAH0313300.1"/>
    <property type="molecule type" value="Genomic_DNA"/>
</dbReference>
<evidence type="ECO:0000313" key="1">
    <source>
        <dbReference type="EMBL" id="CAH0313300.1"/>
    </source>
</evidence>
<dbReference type="EMBL" id="CCXW01000001">
    <property type="protein sequence ID" value="CEG33180.1"/>
    <property type="molecule type" value="Genomic_DNA"/>
</dbReference>
<dbReference type="Proteomes" id="UP000789326">
    <property type="component" value="Unassembled WGS sequence"/>
</dbReference>
<sequence length="52" mass="6284">MGLLGRVVFLKRLREELLEKRKQGATELQIDEIDKQIRKINLEIQNMRKMME</sequence>
<dbReference type="AlphaFoldDB" id="A0A9W4LB04"/>
<name>A0A9W4LB04_9BACI</name>
<evidence type="ECO:0000313" key="4">
    <source>
        <dbReference type="Proteomes" id="UP000789326"/>
    </source>
</evidence>
<dbReference type="Proteomes" id="UP000182110">
    <property type="component" value="Unassembled WGS sequence"/>
</dbReference>
<proteinExistence type="predicted"/>